<accession>A0A3M7P2S1</accession>
<evidence type="ECO:0000313" key="1">
    <source>
        <dbReference type="EMBL" id="RMZ93366.1"/>
    </source>
</evidence>
<dbReference type="AlphaFoldDB" id="A0A3M7P2S1"/>
<comment type="caution">
    <text evidence="1">The sequence shown here is derived from an EMBL/GenBank/DDBJ whole genome shotgun (WGS) entry which is preliminary data.</text>
</comment>
<gene>
    <name evidence="1" type="ORF">BpHYR1_020424</name>
</gene>
<dbReference type="Proteomes" id="UP000276133">
    <property type="component" value="Unassembled WGS sequence"/>
</dbReference>
<dbReference type="EMBL" id="REGN01013869">
    <property type="protein sequence ID" value="RMZ93366.1"/>
    <property type="molecule type" value="Genomic_DNA"/>
</dbReference>
<reference evidence="1 2" key="1">
    <citation type="journal article" date="2018" name="Sci. Rep.">
        <title>Genomic signatures of local adaptation to the degree of environmental predictability in rotifers.</title>
        <authorList>
            <person name="Franch-Gras L."/>
            <person name="Hahn C."/>
            <person name="Garcia-Roger E.M."/>
            <person name="Carmona M.J."/>
            <person name="Serra M."/>
            <person name="Gomez A."/>
        </authorList>
    </citation>
    <scope>NUCLEOTIDE SEQUENCE [LARGE SCALE GENOMIC DNA]</scope>
    <source>
        <strain evidence="1">HYR1</strain>
    </source>
</reference>
<proteinExistence type="predicted"/>
<feature type="non-terminal residue" evidence="1">
    <location>
        <position position="1"/>
    </location>
</feature>
<evidence type="ECO:0000313" key="2">
    <source>
        <dbReference type="Proteomes" id="UP000276133"/>
    </source>
</evidence>
<protein>
    <submittedName>
        <fullName evidence="1">Uncharacterized protein</fullName>
    </submittedName>
</protein>
<name>A0A3M7P2S1_BRAPC</name>
<sequence length="71" mass="8327">KEKYKEKIKLKLICFSSKDNRATENKLVIINSSNFHAQLVFIHPKCLLKPASFTIRYHQNKLPNLLAILKF</sequence>
<organism evidence="1 2">
    <name type="scientific">Brachionus plicatilis</name>
    <name type="common">Marine rotifer</name>
    <name type="synonym">Brachionus muelleri</name>
    <dbReference type="NCBI Taxonomy" id="10195"/>
    <lineage>
        <taxon>Eukaryota</taxon>
        <taxon>Metazoa</taxon>
        <taxon>Spiralia</taxon>
        <taxon>Gnathifera</taxon>
        <taxon>Rotifera</taxon>
        <taxon>Eurotatoria</taxon>
        <taxon>Monogononta</taxon>
        <taxon>Pseudotrocha</taxon>
        <taxon>Ploima</taxon>
        <taxon>Brachionidae</taxon>
        <taxon>Brachionus</taxon>
    </lineage>
</organism>
<keyword evidence="2" id="KW-1185">Reference proteome</keyword>